<dbReference type="Proteomes" id="UP001057402">
    <property type="component" value="Chromosome 4"/>
</dbReference>
<evidence type="ECO:0000313" key="2">
    <source>
        <dbReference type="Proteomes" id="UP001057402"/>
    </source>
</evidence>
<accession>A0ACB9RJ55</accession>
<sequence>MAASSDFSSLPDDVLSDRILTLLDRPTLGSLSLVSRRLHSLVISSPTPWSIICSLTCPSTLSPLLLPVLPSFPNNPYLSFFLHSYPLRASSFDPSHFASPYLPSRLTSAVDVRHRGEVIFSGVAETDTSTAWFACSPFAIHFMGPGEIFHTPLPELLDANTTDELTLSWILVVPEGRRAANLSSHNVFDT</sequence>
<protein>
    <submittedName>
        <fullName evidence="1">Uncharacterized protein</fullName>
    </submittedName>
</protein>
<organism evidence="1 2">
    <name type="scientific">Melastoma candidum</name>
    <dbReference type="NCBI Taxonomy" id="119954"/>
    <lineage>
        <taxon>Eukaryota</taxon>
        <taxon>Viridiplantae</taxon>
        <taxon>Streptophyta</taxon>
        <taxon>Embryophyta</taxon>
        <taxon>Tracheophyta</taxon>
        <taxon>Spermatophyta</taxon>
        <taxon>Magnoliopsida</taxon>
        <taxon>eudicotyledons</taxon>
        <taxon>Gunneridae</taxon>
        <taxon>Pentapetalae</taxon>
        <taxon>rosids</taxon>
        <taxon>malvids</taxon>
        <taxon>Myrtales</taxon>
        <taxon>Melastomataceae</taxon>
        <taxon>Melastomatoideae</taxon>
        <taxon>Melastomateae</taxon>
        <taxon>Melastoma</taxon>
    </lineage>
</organism>
<name>A0ACB9RJ55_9MYRT</name>
<gene>
    <name evidence="1" type="ORF">MLD38_016000</name>
</gene>
<keyword evidence="2" id="KW-1185">Reference proteome</keyword>
<proteinExistence type="predicted"/>
<comment type="caution">
    <text evidence="1">The sequence shown here is derived from an EMBL/GenBank/DDBJ whole genome shotgun (WGS) entry which is preliminary data.</text>
</comment>
<reference evidence="2" key="1">
    <citation type="journal article" date="2023" name="Front. Plant Sci.">
        <title>Chromosomal-level genome assembly of Melastoma candidum provides insights into trichome evolution.</title>
        <authorList>
            <person name="Zhong Y."/>
            <person name="Wu W."/>
            <person name="Sun C."/>
            <person name="Zou P."/>
            <person name="Liu Y."/>
            <person name="Dai S."/>
            <person name="Zhou R."/>
        </authorList>
    </citation>
    <scope>NUCLEOTIDE SEQUENCE [LARGE SCALE GENOMIC DNA]</scope>
</reference>
<evidence type="ECO:0000313" key="1">
    <source>
        <dbReference type="EMBL" id="KAI4378533.1"/>
    </source>
</evidence>
<dbReference type="EMBL" id="CM042883">
    <property type="protein sequence ID" value="KAI4378533.1"/>
    <property type="molecule type" value="Genomic_DNA"/>
</dbReference>